<sequence length="180" mass="20618">MSFYIYEHLRNDTKMPFYIGKGNGKRAFKTINRNALWHKVVSESNGFTVNILINNIDEEFALLAERETINVYKKRNISLVNLTSGGQGVSGLKHTEQTKLKFSKLHKGKIISVEVRKKISESMKGVNVGRPISDIQKQQIAKTLTGRKATPKAIEKMRISQKLRRIKEREEDEKEKDSVS</sequence>
<dbReference type="EMBL" id="LR796969">
    <property type="protein sequence ID" value="CAB4178650.1"/>
    <property type="molecule type" value="Genomic_DNA"/>
</dbReference>
<evidence type="ECO:0000313" key="4">
    <source>
        <dbReference type="EMBL" id="CAB4173360.1"/>
    </source>
</evidence>
<dbReference type="GO" id="GO:0003677">
    <property type="term" value="F:DNA binding"/>
    <property type="evidence" value="ECO:0007669"/>
    <property type="project" value="InterPro"/>
</dbReference>
<feature type="region of interest" description="Disordered" evidence="1">
    <location>
        <begin position="158"/>
        <end position="180"/>
    </location>
</feature>
<evidence type="ECO:0000313" key="6">
    <source>
        <dbReference type="EMBL" id="CAB4219478.1"/>
    </source>
</evidence>
<evidence type="ECO:0000259" key="2">
    <source>
        <dbReference type="SMART" id="SM00496"/>
    </source>
</evidence>
<evidence type="ECO:0000313" key="3">
    <source>
        <dbReference type="EMBL" id="CAB4166528.1"/>
    </source>
</evidence>
<proteinExistence type="predicted"/>
<name>A0A6J5Q2F1_9CAUD</name>
<dbReference type="EMBL" id="LR796891">
    <property type="protein sequence ID" value="CAB4173360.1"/>
    <property type="molecule type" value="Genomic_DNA"/>
</dbReference>
<dbReference type="InterPro" id="IPR003611">
    <property type="entry name" value="NUMOD3"/>
</dbReference>
<feature type="domain" description="Nuclease associated modular" evidence="2">
    <location>
        <begin position="107"/>
        <end position="123"/>
    </location>
</feature>
<reference evidence="5" key="1">
    <citation type="submission" date="2020-05" db="EMBL/GenBank/DDBJ databases">
        <authorList>
            <person name="Chiriac C."/>
            <person name="Salcher M."/>
            <person name="Ghai R."/>
            <person name="Kavagutti S V."/>
        </authorList>
    </citation>
    <scope>NUCLEOTIDE SEQUENCE</scope>
</reference>
<accession>A0A6J5Q2F1</accession>
<protein>
    <submittedName>
        <fullName evidence="5">Nuclease associated modular domain 3</fullName>
    </submittedName>
</protein>
<dbReference type="SMART" id="SM00496">
    <property type="entry name" value="IENR2"/>
    <property type="match status" value="3"/>
</dbReference>
<evidence type="ECO:0000313" key="5">
    <source>
        <dbReference type="EMBL" id="CAB4178650.1"/>
    </source>
</evidence>
<dbReference type="EMBL" id="LR797482">
    <property type="protein sequence ID" value="CAB4219478.1"/>
    <property type="molecule type" value="Genomic_DNA"/>
</dbReference>
<feature type="domain" description="Nuclease associated modular" evidence="2">
    <location>
        <begin position="90"/>
        <end position="106"/>
    </location>
</feature>
<evidence type="ECO:0000256" key="1">
    <source>
        <dbReference type="SAM" id="MobiDB-lite"/>
    </source>
</evidence>
<gene>
    <name evidence="5" type="ORF">UFOVP1019_51</name>
    <name evidence="6" type="ORF">UFOVP1618_25</name>
    <name evidence="3" type="ORF">UFOVP846_35</name>
    <name evidence="4" type="ORF">UFOVP940_53</name>
</gene>
<feature type="domain" description="Nuclease associated modular" evidence="2">
    <location>
        <begin position="145"/>
        <end position="161"/>
    </location>
</feature>
<organism evidence="5">
    <name type="scientific">uncultured Caudovirales phage</name>
    <dbReference type="NCBI Taxonomy" id="2100421"/>
    <lineage>
        <taxon>Viruses</taxon>
        <taxon>Duplodnaviria</taxon>
        <taxon>Heunggongvirae</taxon>
        <taxon>Uroviricota</taxon>
        <taxon>Caudoviricetes</taxon>
        <taxon>Peduoviridae</taxon>
        <taxon>Maltschvirus</taxon>
        <taxon>Maltschvirus maltsch</taxon>
    </lineage>
</organism>
<dbReference type="EMBL" id="LR796779">
    <property type="protein sequence ID" value="CAB4166528.1"/>
    <property type="molecule type" value="Genomic_DNA"/>
</dbReference>
<dbReference type="Pfam" id="PF07460">
    <property type="entry name" value="NUMOD3"/>
    <property type="match status" value="1"/>
</dbReference>